<sequence>MTQAPKTNHKPLSGIRVVDFSRFFAGPYCAQLLGDLGAEVIKVERPGEGDPLRVQGPPFHHNNGITFYATNRNKRSITLDLQSHQGQETARSLCLKADVVLENFRPDVMPRLKLGYDDLSAANPRLVYASISGFGADGPDMSLGAFDLTIQAVGGYMSITGERGGAPVKLGTSGFDVLSGMNCQAAILAALLQRSVTGRGQKVETSLLETEVAFLVNAAMEYLLTGVEPQKWGSEHAQQVPYKAFQTADGWLIIGAGFSNLYIKFCKVLGREDLITDPRFAELSDRVTNRQALYEILDAEVARHETAGLIAKLEAVKVPCAPVNNMEQVFGHRQVKHRGMLQTLHHASYGDVPSLGPAAKYSAFDVAQGWSAPPLLGEDTDDILREWLALSEAEIARLRAAKVI</sequence>
<evidence type="ECO:0000313" key="2">
    <source>
        <dbReference type="EMBL" id="TCT07144.1"/>
    </source>
</evidence>
<dbReference type="InterPro" id="IPR023606">
    <property type="entry name" value="CoA-Trfase_III_dom_1_sf"/>
</dbReference>
<dbReference type="Gene3D" id="3.30.1540.10">
    <property type="entry name" value="formyl-coa transferase, domain 3"/>
    <property type="match status" value="1"/>
</dbReference>
<dbReference type="PANTHER" id="PTHR48207:SF3">
    <property type="entry name" value="SUCCINATE--HYDROXYMETHYLGLUTARATE COA-TRANSFERASE"/>
    <property type="match status" value="1"/>
</dbReference>
<gene>
    <name evidence="2" type="ORF">EDC26_107201</name>
</gene>
<evidence type="ECO:0000313" key="3">
    <source>
        <dbReference type="Proteomes" id="UP000295525"/>
    </source>
</evidence>
<dbReference type="RefSeq" id="WP_132582696.1">
    <property type="nucleotide sequence ID" value="NZ_SMAJ01000007.1"/>
</dbReference>
<dbReference type="GO" id="GO:0008410">
    <property type="term" value="F:CoA-transferase activity"/>
    <property type="evidence" value="ECO:0007669"/>
    <property type="project" value="TreeGrafter"/>
</dbReference>
<dbReference type="SUPFAM" id="SSF89796">
    <property type="entry name" value="CoA-transferase family III (CaiB/BaiF)"/>
    <property type="match status" value="1"/>
</dbReference>
<dbReference type="PANTHER" id="PTHR48207">
    <property type="entry name" value="SUCCINATE--HYDROXYMETHYLGLUTARATE COA-TRANSFERASE"/>
    <property type="match status" value="1"/>
</dbReference>
<keyword evidence="3" id="KW-1185">Reference proteome</keyword>
<accession>A0A4R3M1X4</accession>
<dbReference type="InterPro" id="IPR044855">
    <property type="entry name" value="CoA-Trfase_III_dom3_sf"/>
</dbReference>
<comment type="caution">
    <text evidence="2">The sequence shown here is derived from an EMBL/GenBank/DDBJ whole genome shotgun (WGS) entry which is preliminary data.</text>
</comment>
<dbReference type="AlphaFoldDB" id="A0A4R3M1X4"/>
<dbReference type="Pfam" id="PF02515">
    <property type="entry name" value="CoA_transf_3"/>
    <property type="match status" value="1"/>
</dbReference>
<protein>
    <submittedName>
        <fullName evidence="2">Succinate--hydroxymethylglutarate CoA-transferase</fullName>
    </submittedName>
</protein>
<dbReference type="OrthoDB" id="9797653at2"/>
<dbReference type="EMBL" id="SMAJ01000007">
    <property type="protein sequence ID" value="TCT07144.1"/>
    <property type="molecule type" value="Genomic_DNA"/>
</dbReference>
<evidence type="ECO:0000256" key="1">
    <source>
        <dbReference type="ARBA" id="ARBA00022679"/>
    </source>
</evidence>
<dbReference type="Proteomes" id="UP000295525">
    <property type="component" value="Unassembled WGS sequence"/>
</dbReference>
<dbReference type="InterPro" id="IPR003673">
    <property type="entry name" value="CoA-Trfase_fam_III"/>
</dbReference>
<keyword evidence="1 2" id="KW-0808">Transferase</keyword>
<proteinExistence type="predicted"/>
<name>A0A4R3M1X4_9BURK</name>
<dbReference type="Gene3D" id="3.40.50.10540">
    <property type="entry name" value="Crotonobetainyl-coa:carnitine coa-transferase, domain 1"/>
    <property type="match status" value="1"/>
</dbReference>
<dbReference type="InterPro" id="IPR050483">
    <property type="entry name" value="CoA-transferase_III_domain"/>
</dbReference>
<organism evidence="2 3">
    <name type="scientific">Paralcaligenes ureilyticus</name>
    <dbReference type="NCBI Taxonomy" id="627131"/>
    <lineage>
        <taxon>Bacteria</taxon>
        <taxon>Pseudomonadati</taxon>
        <taxon>Pseudomonadota</taxon>
        <taxon>Betaproteobacteria</taxon>
        <taxon>Burkholderiales</taxon>
        <taxon>Alcaligenaceae</taxon>
        <taxon>Paralcaligenes</taxon>
    </lineage>
</organism>
<reference evidence="2 3" key="1">
    <citation type="submission" date="2019-03" db="EMBL/GenBank/DDBJ databases">
        <title>Genomic Encyclopedia of Type Strains, Phase IV (KMG-IV): sequencing the most valuable type-strain genomes for metagenomic binning, comparative biology and taxonomic classification.</title>
        <authorList>
            <person name="Goeker M."/>
        </authorList>
    </citation>
    <scope>NUCLEOTIDE SEQUENCE [LARGE SCALE GENOMIC DNA]</scope>
    <source>
        <strain evidence="2 3">DSM 24591</strain>
    </source>
</reference>